<dbReference type="Gene3D" id="3.60.10.10">
    <property type="entry name" value="Endonuclease/exonuclease/phosphatase"/>
    <property type="match status" value="1"/>
</dbReference>
<keyword evidence="3" id="KW-1185">Reference proteome</keyword>
<accession>K6WJT0</accession>
<proteinExistence type="predicted"/>
<evidence type="ECO:0000259" key="1">
    <source>
        <dbReference type="Pfam" id="PF03372"/>
    </source>
</evidence>
<dbReference type="AlphaFoldDB" id="K6WJT0"/>
<protein>
    <recommendedName>
        <fullName evidence="1">Endonuclease/exonuclease/phosphatase domain-containing protein</fullName>
    </recommendedName>
</protein>
<dbReference type="InterPro" id="IPR005135">
    <property type="entry name" value="Endo/exonuclease/phosphatase"/>
</dbReference>
<dbReference type="InterPro" id="IPR036691">
    <property type="entry name" value="Endo/exonu/phosph_ase_sf"/>
</dbReference>
<dbReference type="GO" id="GO:0003824">
    <property type="term" value="F:catalytic activity"/>
    <property type="evidence" value="ECO:0007669"/>
    <property type="project" value="InterPro"/>
</dbReference>
<organism evidence="2 3">
    <name type="scientific">Kineosphaera limosa NBRC 100340</name>
    <dbReference type="NCBI Taxonomy" id="1184609"/>
    <lineage>
        <taxon>Bacteria</taxon>
        <taxon>Bacillati</taxon>
        <taxon>Actinomycetota</taxon>
        <taxon>Actinomycetes</taxon>
        <taxon>Micrococcales</taxon>
        <taxon>Dermatophilaceae</taxon>
        <taxon>Kineosphaera</taxon>
    </lineage>
</organism>
<evidence type="ECO:0000313" key="2">
    <source>
        <dbReference type="EMBL" id="GAB94051.1"/>
    </source>
</evidence>
<sequence>MLALNTEYGQADPGVIVREVRERGVDVLILLEVSPQLWQALQAGGLGELLPHATGSVGADAGGSIIAAATPLTCPPERADAPRAGCAIRTRPHARGSGSRFDQPIASLSDGTVVRAAHPWPPRPYPARWRAEQADLQRWIEQQHRESRGGPLVVAGDFNSGPVHPAFRELARGLDRAPRRQLPWPRTWPRETVVPPFVAIDHILARGRTADDEAVIAVPGTDHAAVWARLRP</sequence>
<dbReference type="eggNOG" id="COG3021">
    <property type="taxonomic scope" value="Bacteria"/>
</dbReference>
<dbReference type="Proteomes" id="UP000008366">
    <property type="component" value="Unassembled WGS sequence"/>
</dbReference>
<dbReference type="EMBL" id="BAHD01000002">
    <property type="protein sequence ID" value="GAB94051.1"/>
    <property type="molecule type" value="Genomic_DNA"/>
</dbReference>
<evidence type="ECO:0000313" key="3">
    <source>
        <dbReference type="Proteomes" id="UP000008366"/>
    </source>
</evidence>
<gene>
    <name evidence="2" type="ORF">KILIM_002_00080</name>
</gene>
<reference evidence="2 3" key="1">
    <citation type="submission" date="2012-08" db="EMBL/GenBank/DDBJ databases">
        <title>Whole genome shotgun sequence of Kineosphaera limosa NBRC 100340.</title>
        <authorList>
            <person name="Yoshida I."/>
            <person name="Isaki S."/>
            <person name="Hosoyama A."/>
            <person name="Tsuchikane K."/>
            <person name="Katsumata H."/>
            <person name="Ando Y."/>
            <person name="Ohji S."/>
            <person name="Hamada M."/>
            <person name="Tamura T."/>
            <person name="Yamazoe A."/>
            <person name="Yamazaki S."/>
            <person name="Fujita N."/>
        </authorList>
    </citation>
    <scope>NUCLEOTIDE SEQUENCE [LARGE SCALE GENOMIC DNA]</scope>
    <source>
        <strain evidence="2 3">NBRC 100340</strain>
    </source>
</reference>
<name>K6WJT0_9MICO</name>
<comment type="caution">
    <text evidence="2">The sequence shown here is derived from an EMBL/GenBank/DDBJ whole genome shotgun (WGS) entry which is preliminary data.</text>
</comment>
<feature type="domain" description="Endonuclease/exonuclease/phosphatase" evidence="1">
    <location>
        <begin position="16"/>
        <end position="223"/>
    </location>
</feature>
<dbReference type="Pfam" id="PF03372">
    <property type="entry name" value="Exo_endo_phos"/>
    <property type="match status" value="1"/>
</dbReference>
<dbReference type="STRING" id="1184609.KILIM_002_00080"/>
<dbReference type="SUPFAM" id="SSF56219">
    <property type="entry name" value="DNase I-like"/>
    <property type="match status" value="1"/>
</dbReference>